<dbReference type="KEGG" id="cva:CVAR_2857"/>
<proteinExistence type="predicted"/>
<gene>
    <name evidence="1" type="ordered locus">CVAR_2857</name>
</gene>
<sequence>MGKQNALGAWQTTRRQALDSLVLARQTIASNHSGHSKGSVPAETAGVVENIDRALYPVLAAEFQGYCRDLHGDAVAAIIAEAQWPTEQIARVSAAAMQDKRGLDRKNPASSVIGDDFRALGLKLWNRVQEEHPEDYPDWRRSLDTLVNIRNAVSHSDRKRLKDFTSKKQLTFAYWQSTRKDLDLLTIAMDSAVRTYLVEIATPPPHIQQKETDHD</sequence>
<organism evidence="1 2">
    <name type="scientific">Corynebacterium variabile (strain DSM 44702 / CIP 107183 / JCM 12073 / NCIMB 30131)</name>
    <name type="common">Corynebacterium mooreparkense</name>
    <dbReference type="NCBI Taxonomy" id="858619"/>
    <lineage>
        <taxon>Bacteria</taxon>
        <taxon>Bacillati</taxon>
        <taxon>Actinomycetota</taxon>
        <taxon>Actinomycetes</taxon>
        <taxon>Mycobacteriales</taxon>
        <taxon>Corynebacteriaceae</taxon>
        <taxon>Corynebacterium</taxon>
    </lineage>
</organism>
<evidence type="ECO:0000313" key="1">
    <source>
        <dbReference type="EMBL" id="AEK38197.1"/>
    </source>
</evidence>
<accession>G0HH47</accession>
<dbReference type="AlphaFoldDB" id="G0HH47"/>
<dbReference type="RefSeq" id="WP_014011330.1">
    <property type="nucleotide sequence ID" value="NC_015859.1"/>
</dbReference>
<dbReference type="Proteomes" id="UP000006659">
    <property type="component" value="Chromosome"/>
</dbReference>
<dbReference type="EMBL" id="CP002917">
    <property type="protein sequence ID" value="AEK38197.1"/>
    <property type="molecule type" value="Genomic_DNA"/>
</dbReference>
<reference evidence="1 2" key="1">
    <citation type="journal article" date="2011" name="BMC Genomics">
        <title>Complete genome sequence of Corynebacterium variabile DSM 44702 isolated from the surface of smear-ripened cheeses and insights into cheese ripening and flavor generation.</title>
        <authorList>
            <person name="Schroeder J."/>
            <person name="Maus I."/>
            <person name="Trost E."/>
            <person name="Tauch A."/>
        </authorList>
    </citation>
    <scope>NUCLEOTIDE SEQUENCE [LARGE SCALE GENOMIC DNA]</scope>
    <source>
        <strain evidence="2">DSM 44702 / JCM 12073 / NCIMB 30131</strain>
    </source>
</reference>
<evidence type="ECO:0000313" key="2">
    <source>
        <dbReference type="Proteomes" id="UP000006659"/>
    </source>
</evidence>
<dbReference type="eggNOG" id="ENOG5031NDE">
    <property type="taxonomic scope" value="Bacteria"/>
</dbReference>
<evidence type="ECO:0008006" key="3">
    <source>
        <dbReference type="Google" id="ProtNLM"/>
    </source>
</evidence>
<name>G0HH47_CORVD</name>
<dbReference type="STRING" id="858619.CVAR_2857"/>
<protein>
    <recommendedName>
        <fullName evidence="3">RiboL-PSP-HEPN domain-containing protein</fullName>
    </recommendedName>
</protein>
<dbReference type="HOGENOM" id="CLU_1388871_0_0_11"/>